<dbReference type="Proteomes" id="UP000271573">
    <property type="component" value="Chromosome"/>
</dbReference>
<evidence type="ECO:0000313" key="3">
    <source>
        <dbReference type="Proteomes" id="UP000271573"/>
    </source>
</evidence>
<accession>A0A3G9J0P7</accession>
<keyword evidence="1" id="KW-0472">Membrane</keyword>
<name>A0A3G9J0P7_9ACTN</name>
<organism evidence="2 3">
    <name type="scientific">Nocardioides baekrokdamisoli</name>
    <dbReference type="NCBI Taxonomy" id="1804624"/>
    <lineage>
        <taxon>Bacteria</taxon>
        <taxon>Bacillati</taxon>
        <taxon>Actinomycetota</taxon>
        <taxon>Actinomycetes</taxon>
        <taxon>Propionibacteriales</taxon>
        <taxon>Nocardioidaceae</taxon>
        <taxon>Nocardioides</taxon>
    </lineage>
</organism>
<dbReference type="EMBL" id="AP019307">
    <property type="protein sequence ID" value="BBH17208.1"/>
    <property type="molecule type" value="Genomic_DNA"/>
</dbReference>
<proteinExistence type="predicted"/>
<dbReference type="Pfam" id="PF04964">
    <property type="entry name" value="Flp_Fap"/>
    <property type="match status" value="1"/>
</dbReference>
<keyword evidence="1" id="KW-0812">Transmembrane</keyword>
<feature type="transmembrane region" description="Helical" evidence="1">
    <location>
        <begin position="29"/>
        <end position="47"/>
    </location>
</feature>
<keyword evidence="1" id="KW-1133">Transmembrane helix</keyword>
<gene>
    <name evidence="2" type="ORF">Back2_14950</name>
</gene>
<sequence length="64" mass="6675">MNTIFSHLGTLQARIVATHDERAATSTEYALLLTLVAIAIIASLSVFGNQLTALFANAASSVSP</sequence>
<evidence type="ECO:0000256" key="1">
    <source>
        <dbReference type="SAM" id="Phobius"/>
    </source>
</evidence>
<reference evidence="2 3" key="1">
    <citation type="submission" date="2018-11" db="EMBL/GenBank/DDBJ databases">
        <title>Complete genome sequence of Nocardioides baekrokdamisoli strain KCTC 39748.</title>
        <authorList>
            <person name="Kang S.W."/>
            <person name="Lee K.C."/>
            <person name="Kim K.K."/>
            <person name="Kim J.S."/>
            <person name="Kim D.S."/>
            <person name="Ko S.H."/>
            <person name="Yang S.H."/>
            <person name="Shin Y.K."/>
            <person name="Lee J.S."/>
        </authorList>
    </citation>
    <scope>NUCLEOTIDE SEQUENCE [LARGE SCALE GENOMIC DNA]</scope>
    <source>
        <strain evidence="2 3">KCTC 39748</strain>
    </source>
</reference>
<dbReference type="RefSeq" id="WP_125568206.1">
    <property type="nucleotide sequence ID" value="NZ_AP019307.1"/>
</dbReference>
<dbReference type="KEGG" id="nbe:Back2_14950"/>
<evidence type="ECO:0008006" key="4">
    <source>
        <dbReference type="Google" id="ProtNLM"/>
    </source>
</evidence>
<dbReference type="AlphaFoldDB" id="A0A3G9J0P7"/>
<dbReference type="InterPro" id="IPR007047">
    <property type="entry name" value="Flp_Fap"/>
</dbReference>
<evidence type="ECO:0000313" key="2">
    <source>
        <dbReference type="EMBL" id="BBH17208.1"/>
    </source>
</evidence>
<protein>
    <recommendedName>
        <fullName evidence="4">Flp family type IVb pilin</fullName>
    </recommendedName>
</protein>
<keyword evidence="3" id="KW-1185">Reference proteome</keyword>